<reference evidence="2 3" key="1">
    <citation type="submission" date="2022-04" db="EMBL/GenBank/DDBJ databases">
        <authorList>
            <person name="Ye Y.-Q."/>
            <person name="Du Z.-J."/>
        </authorList>
    </citation>
    <scope>NUCLEOTIDE SEQUENCE [LARGE SCALE GENOMIC DNA]</scope>
    <source>
        <strain evidence="2 3">A6E488</strain>
    </source>
</reference>
<protein>
    <recommendedName>
        <fullName evidence="4">DUF2336 domain-containing protein</fullName>
    </recommendedName>
</protein>
<proteinExistence type="predicted"/>
<evidence type="ECO:0000256" key="1">
    <source>
        <dbReference type="SAM" id="MobiDB-lite"/>
    </source>
</evidence>
<dbReference type="AlphaFoldDB" id="A0AAW5QY30"/>
<dbReference type="RefSeq" id="WP_261614765.1">
    <property type="nucleotide sequence ID" value="NZ_JALIDZ010000002.1"/>
</dbReference>
<feature type="compositionally biased region" description="Acidic residues" evidence="1">
    <location>
        <begin position="465"/>
        <end position="474"/>
    </location>
</feature>
<dbReference type="EMBL" id="JALIDZ010000002">
    <property type="protein sequence ID" value="MCT8971195.1"/>
    <property type="molecule type" value="Genomic_DNA"/>
</dbReference>
<evidence type="ECO:0008006" key="4">
    <source>
        <dbReference type="Google" id="ProtNLM"/>
    </source>
</evidence>
<sequence>MTADPQALEQVKSYLATLSPRLRAKLVSEIEAQRLNGGADAAQEVVLDLLRGVMRAETAQARRSGTPERVFSEPLEPFLVDEVGSRKLEGIIARQSLDALWRWLQRQDAIGAALHRATADANAALLAGDDERAAGIMAGLRADIVPVIEAALAEVADDPRGQMKFAMQLDGQRGFDDLRDIVTVMRLEARINKVVARLPATIDDVDDDLIAKIVHRTRDADGDLLYLLLPVYRRLAHPAQIIRILTEYEDTDQGRRLVESRFAPCAEIVLTDVELAADRIAAHMGRPSEFDRLLVAIKRFYTLANGLGVAIELDDATGWLRRLTDQRKRASEILSAEVQTIPGAVRRAMRPRRRDGEPAAASQDDIQDAEHAVRLMVALKPYRGELAVNALLGSVVGQVETFVEAANAAILHDIRKSSGSALAAARRDLDVAVRINTVVFGETYASLLKRSGDAAGPVPSRFDLYEEDDADGEAGDASAAA</sequence>
<comment type="caution">
    <text evidence="2">The sequence shown here is derived from an EMBL/GenBank/DDBJ whole genome shotgun (WGS) entry which is preliminary data.</text>
</comment>
<evidence type="ECO:0000313" key="2">
    <source>
        <dbReference type="EMBL" id="MCT8971195.1"/>
    </source>
</evidence>
<organism evidence="2 3">
    <name type="scientific">Microbaculum marinisediminis</name>
    <dbReference type="NCBI Taxonomy" id="2931392"/>
    <lineage>
        <taxon>Bacteria</taxon>
        <taxon>Pseudomonadati</taxon>
        <taxon>Pseudomonadota</taxon>
        <taxon>Alphaproteobacteria</taxon>
        <taxon>Hyphomicrobiales</taxon>
        <taxon>Tepidamorphaceae</taxon>
        <taxon>Microbaculum</taxon>
    </lineage>
</organism>
<gene>
    <name evidence="2" type="ORF">MUB46_04905</name>
</gene>
<dbReference type="Proteomes" id="UP001320898">
    <property type="component" value="Unassembled WGS sequence"/>
</dbReference>
<evidence type="ECO:0000313" key="3">
    <source>
        <dbReference type="Proteomes" id="UP001320898"/>
    </source>
</evidence>
<keyword evidence="3" id="KW-1185">Reference proteome</keyword>
<accession>A0AAW5QY30</accession>
<name>A0AAW5QY30_9HYPH</name>
<feature type="region of interest" description="Disordered" evidence="1">
    <location>
        <begin position="453"/>
        <end position="481"/>
    </location>
</feature>